<dbReference type="InterPro" id="IPR011051">
    <property type="entry name" value="RmlC_Cupin_sf"/>
</dbReference>
<dbReference type="PANTHER" id="PTHR36114">
    <property type="entry name" value="16.7 KDA PROTEIN IN WHIE LOCUS"/>
    <property type="match status" value="1"/>
</dbReference>
<dbReference type="Proteomes" id="UP000037288">
    <property type="component" value="Unassembled WGS sequence"/>
</dbReference>
<evidence type="ECO:0000259" key="2">
    <source>
        <dbReference type="Pfam" id="PF07883"/>
    </source>
</evidence>
<gene>
    <name evidence="3" type="ORF">AC230_01700</name>
</gene>
<protein>
    <submittedName>
        <fullName evidence="3">Cupin</fullName>
    </submittedName>
</protein>
<name>A0A0K9XL60_9ACTN</name>
<evidence type="ECO:0000256" key="1">
    <source>
        <dbReference type="SAM" id="MobiDB-lite"/>
    </source>
</evidence>
<feature type="region of interest" description="Disordered" evidence="1">
    <location>
        <begin position="116"/>
        <end position="138"/>
    </location>
</feature>
<dbReference type="Pfam" id="PF07883">
    <property type="entry name" value="Cupin_2"/>
    <property type="match status" value="1"/>
</dbReference>
<dbReference type="STRING" id="1678637.AC230_01700"/>
<sequence>MATAAKVALAGVTPSRRQGGSTRALLTPASVGATSGFMGHMELAPGETVTEIYHPFSDKYLYVVSGSVTVTVNGEPVTVERDEALFVTRGQRHRFENTGDEEARIVFQIAPLAPRPELGHVDTEPVPHPQDGPPKVGG</sequence>
<dbReference type="SUPFAM" id="SSF51182">
    <property type="entry name" value="RmlC-like cupins"/>
    <property type="match status" value="1"/>
</dbReference>
<dbReference type="PATRIC" id="fig|1678637.3.peg.364"/>
<dbReference type="InterPro" id="IPR016672">
    <property type="entry name" value="Polyketide_Synth_CurC_prd"/>
</dbReference>
<reference evidence="4" key="1">
    <citation type="submission" date="2015-07" db="EMBL/GenBank/DDBJ databases">
        <title>Draft genome sequence of Streptomyces sp. CMAA 1322, a bacterium isolated from Caatinga biome, from dry forest semiarid of Brazil.</title>
        <authorList>
            <person name="Santos S.N."/>
            <person name="Gacesa R."/>
            <person name="Taketani R.G."/>
            <person name="Long P.F."/>
            <person name="Melo I.S."/>
        </authorList>
    </citation>
    <scope>NUCLEOTIDE SEQUENCE [LARGE SCALE GENOMIC DNA]</scope>
    <source>
        <strain evidence="4">CMAA 1322</strain>
    </source>
</reference>
<dbReference type="EMBL" id="LFXA01000002">
    <property type="protein sequence ID" value="KNB53417.1"/>
    <property type="molecule type" value="Genomic_DNA"/>
</dbReference>
<organism evidence="3 4">
    <name type="scientific">Streptomyces caatingaensis</name>
    <dbReference type="NCBI Taxonomy" id="1678637"/>
    <lineage>
        <taxon>Bacteria</taxon>
        <taxon>Bacillati</taxon>
        <taxon>Actinomycetota</taxon>
        <taxon>Actinomycetes</taxon>
        <taxon>Kitasatosporales</taxon>
        <taxon>Streptomycetaceae</taxon>
        <taxon>Streptomyces</taxon>
    </lineage>
</organism>
<dbReference type="AlphaFoldDB" id="A0A0K9XL60"/>
<dbReference type="PIRSF" id="PIRSF016602">
    <property type="entry name" value="CurC_prd"/>
    <property type="match status" value="1"/>
</dbReference>
<dbReference type="CDD" id="cd06991">
    <property type="entry name" value="cupin_TcmJ-like"/>
    <property type="match status" value="1"/>
</dbReference>
<dbReference type="OrthoDB" id="287918at2"/>
<keyword evidence="4" id="KW-1185">Reference proteome</keyword>
<comment type="caution">
    <text evidence="3">The sequence shown here is derived from an EMBL/GenBank/DDBJ whole genome shotgun (WGS) entry which is preliminary data.</text>
</comment>
<dbReference type="InterPro" id="IPR013096">
    <property type="entry name" value="Cupin_2"/>
</dbReference>
<dbReference type="Gene3D" id="2.60.120.10">
    <property type="entry name" value="Jelly Rolls"/>
    <property type="match status" value="1"/>
</dbReference>
<evidence type="ECO:0000313" key="4">
    <source>
        <dbReference type="Proteomes" id="UP000037288"/>
    </source>
</evidence>
<proteinExistence type="predicted"/>
<dbReference type="RefSeq" id="WP_049714122.1">
    <property type="nucleotide sequence ID" value="NZ_LFXA01000002.1"/>
</dbReference>
<accession>A0A0K9XL60</accession>
<evidence type="ECO:0000313" key="3">
    <source>
        <dbReference type="EMBL" id="KNB53417.1"/>
    </source>
</evidence>
<dbReference type="PANTHER" id="PTHR36114:SF1">
    <property type="entry name" value="16.7 KDA PROTEIN IN WHIE LOCUS"/>
    <property type="match status" value="1"/>
</dbReference>
<dbReference type="InterPro" id="IPR052044">
    <property type="entry name" value="PKS_Associated_Protein"/>
</dbReference>
<dbReference type="InterPro" id="IPR014710">
    <property type="entry name" value="RmlC-like_jellyroll"/>
</dbReference>
<feature type="domain" description="Cupin type-2" evidence="2">
    <location>
        <begin position="40"/>
        <end position="106"/>
    </location>
</feature>